<dbReference type="Gene3D" id="3.90.1720.10">
    <property type="entry name" value="endopeptidase domain like (from Nostoc punctiforme)"/>
    <property type="match status" value="1"/>
</dbReference>
<gene>
    <name evidence="7" type="ORF">EXN66_Car016479</name>
</gene>
<evidence type="ECO:0000256" key="4">
    <source>
        <dbReference type="ARBA" id="ARBA00023098"/>
    </source>
</evidence>
<feature type="domain" description="LRAT" evidence="6">
    <location>
        <begin position="8"/>
        <end position="124"/>
    </location>
</feature>
<evidence type="ECO:0000256" key="5">
    <source>
        <dbReference type="SAM" id="Phobius"/>
    </source>
</evidence>
<dbReference type="GO" id="GO:0005737">
    <property type="term" value="C:cytoplasm"/>
    <property type="evidence" value="ECO:0007669"/>
    <property type="project" value="TreeGrafter"/>
</dbReference>
<dbReference type="GO" id="GO:0004623">
    <property type="term" value="F:phospholipase A2 activity"/>
    <property type="evidence" value="ECO:0007669"/>
    <property type="project" value="TreeGrafter"/>
</dbReference>
<evidence type="ECO:0000259" key="6">
    <source>
        <dbReference type="PROSITE" id="PS51934"/>
    </source>
</evidence>
<sequence length="159" mass="17695">MNAKPGDLIEIFRGMYQHWAVYIDGDEVVHLVTTDDYGSGPQNSILSVDSNIAKVRRQKIWEVVGNDEFRINNLLDDKYQPHERQIIVRDACRMVGHVLPYSVATYNCEHFVTQLRYGKSESRQVKEAVEIGAAATAGFAIAALGAGLIAGLLKDDEES</sequence>
<reference evidence="7 8" key="1">
    <citation type="submission" date="2019-02" db="EMBL/GenBank/DDBJ databases">
        <title>Opniocepnalus argus genome.</title>
        <authorList>
            <person name="Zhou C."/>
            <person name="Xiao S."/>
        </authorList>
    </citation>
    <scope>NUCLEOTIDE SEQUENCE [LARGE SCALE GENOMIC DNA]</scope>
    <source>
        <strain evidence="7">OARG1902GOOAL</strain>
        <tissue evidence="7">Muscle</tissue>
    </source>
</reference>
<keyword evidence="4" id="KW-0443">Lipid metabolism</keyword>
<dbReference type="InterPro" id="IPR007053">
    <property type="entry name" value="LRAT_dom"/>
</dbReference>
<dbReference type="PANTHER" id="PTHR13943:SF31">
    <property type="entry name" value="PHOSPHOLIPASE A AND ACYLTRANSFERASE 3"/>
    <property type="match status" value="1"/>
</dbReference>
<dbReference type="InterPro" id="IPR051496">
    <property type="entry name" value="H-rev107_PLA/AT"/>
</dbReference>
<evidence type="ECO:0000256" key="1">
    <source>
        <dbReference type="ARBA" id="ARBA00007824"/>
    </source>
</evidence>
<reference evidence="8" key="2">
    <citation type="submission" date="2019-02" db="EMBL/GenBank/DDBJ databases">
        <title>Opniocepnalus argus Var Kimnra genome.</title>
        <authorList>
            <person name="Zhou C."/>
            <person name="Xiao S."/>
        </authorList>
    </citation>
    <scope>NUCLEOTIDE SEQUENCE [LARGE SCALE GENOMIC DNA]</scope>
</reference>
<feature type="transmembrane region" description="Helical" evidence="5">
    <location>
        <begin position="131"/>
        <end position="153"/>
    </location>
</feature>
<evidence type="ECO:0000313" key="7">
    <source>
        <dbReference type="EMBL" id="KAF3700791.1"/>
    </source>
</evidence>
<dbReference type="OrthoDB" id="421951at2759"/>
<evidence type="ECO:0000313" key="8">
    <source>
        <dbReference type="Proteomes" id="UP000503349"/>
    </source>
</evidence>
<dbReference type="PROSITE" id="PS51934">
    <property type="entry name" value="LRAT"/>
    <property type="match status" value="1"/>
</dbReference>
<proteinExistence type="inferred from homology"/>
<dbReference type="GO" id="GO:0008970">
    <property type="term" value="F:phospholipase A1 activity"/>
    <property type="evidence" value="ECO:0007669"/>
    <property type="project" value="TreeGrafter"/>
</dbReference>
<keyword evidence="8" id="KW-1185">Reference proteome</keyword>
<keyword evidence="5" id="KW-1133">Transmembrane helix</keyword>
<dbReference type="AlphaFoldDB" id="A0A6G1QDR0"/>
<dbReference type="GO" id="GO:0070292">
    <property type="term" value="P:N-acylphosphatidylethanolamine metabolic process"/>
    <property type="evidence" value="ECO:0007669"/>
    <property type="project" value="TreeGrafter"/>
</dbReference>
<comment type="similarity">
    <text evidence="1">Belongs to the H-rev107 family.</text>
</comment>
<accession>A0A6G1QDR0</accession>
<dbReference type="Pfam" id="PF04970">
    <property type="entry name" value="LRAT"/>
    <property type="match status" value="1"/>
</dbReference>
<dbReference type="Proteomes" id="UP000503349">
    <property type="component" value="Chromosome 16"/>
</dbReference>
<name>A0A6G1QDR0_CHAAH</name>
<keyword evidence="2" id="KW-0808">Transferase</keyword>
<keyword evidence="5" id="KW-0812">Transmembrane</keyword>
<evidence type="ECO:0000256" key="2">
    <source>
        <dbReference type="ARBA" id="ARBA00022679"/>
    </source>
</evidence>
<dbReference type="GO" id="GO:0016410">
    <property type="term" value="F:N-acyltransferase activity"/>
    <property type="evidence" value="ECO:0007669"/>
    <property type="project" value="TreeGrafter"/>
</dbReference>
<keyword evidence="3" id="KW-0378">Hydrolase</keyword>
<keyword evidence="5" id="KW-0472">Membrane</keyword>
<evidence type="ECO:0000256" key="3">
    <source>
        <dbReference type="ARBA" id="ARBA00022801"/>
    </source>
</evidence>
<dbReference type="EMBL" id="CM015727">
    <property type="protein sequence ID" value="KAF3700791.1"/>
    <property type="molecule type" value="Genomic_DNA"/>
</dbReference>
<dbReference type="PANTHER" id="PTHR13943">
    <property type="entry name" value="HRAS-LIKE SUPPRESSOR - RELATED"/>
    <property type="match status" value="1"/>
</dbReference>
<organism evidence="7 8">
    <name type="scientific">Channa argus</name>
    <name type="common">Northern snakehead</name>
    <name type="synonym">Ophicephalus argus</name>
    <dbReference type="NCBI Taxonomy" id="215402"/>
    <lineage>
        <taxon>Eukaryota</taxon>
        <taxon>Metazoa</taxon>
        <taxon>Chordata</taxon>
        <taxon>Craniata</taxon>
        <taxon>Vertebrata</taxon>
        <taxon>Euteleostomi</taxon>
        <taxon>Actinopterygii</taxon>
        <taxon>Neopterygii</taxon>
        <taxon>Teleostei</taxon>
        <taxon>Neoteleostei</taxon>
        <taxon>Acanthomorphata</taxon>
        <taxon>Anabantaria</taxon>
        <taxon>Anabantiformes</taxon>
        <taxon>Channoidei</taxon>
        <taxon>Channidae</taxon>
        <taxon>Channa</taxon>
    </lineage>
</organism>
<keyword evidence="7" id="KW-0675">Receptor</keyword>
<protein>
    <submittedName>
        <fullName evidence="7">Retinoic acid receptor responder protein 3</fullName>
    </submittedName>
</protein>